<dbReference type="CDD" id="cd16936">
    <property type="entry name" value="HATPase_RsbW-like"/>
    <property type="match status" value="1"/>
</dbReference>
<evidence type="ECO:0000313" key="4">
    <source>
        <dbReference type="EMBL" id="SEP83299.1"/>
    </source>
</evidence>
<dbReference type="SUPFAM" id="SSF55874">
    <property type="entry name" value="ATPase domain of HSP90 chaperone/DNA topoisomerase II/histidine kinase"/>
    <property type="match status" value="1"/>
</dbReference>
<feature type="compositionally biased region" description="Low complexity" evidence="2">
    <location>
        <begin position="43"/>
        <end position="53"/>
    </location>
</feature>
<keyword evidence="4" id="KW-0418">Kinase</keyword>
<evidence type="ECO:0000256" key="2">
    <source>
        <dbReference type="SAM" id="MobiDB-lite"/>
    </source>
</evidence>
<dbReference type="GO" id="GO:0004674">
    <property type="term" value="F:protein serine/threonine kinase activity"/>
    <property type="evidence" value="ECO:0007669"/>
    <property type="project" value="UniProtKB-KW"/>
</dbReference>
<dbReference type="PANTHER" id="PTHR35526:SF3">
    <property type="entry name" value="ANTI-SIGMA-F FACTOR RSBW"/>
    <property type="match status" value="1"/>
</dbReference>
<dbReference type="Pfam" id="PF13581">
    <property type="entry name" value="HATPase_c_2"/>
    <property type="match status" value="1"/>
</dbReference>
<feature type="compositionally biased region" description="Low complexity" evidence="2">
    <location>
        <begin position="16"/>
        <end position="27"/>
    </location>
</feature>
<feature type="compositionally biased region" description="Basic and acidic residues" evidence="2">
    <location>
        <begin position="1"/>
        <end position="15"/>
    </location>
</feature>
<proteinExistence type="predicted"/>
<dbReference type="EMBL" id="FOET01000002">
    <property type="protein sequence ID" value="SEP83299.1"/>
    <property type="molecule type" value="Genomic_DNA"/>
</dbReference>
<keyword evidence="4" id="KW-0808">Transferase</keyword>
<dbReference type="InterPro" id="IPR003594">
    <property type="entry name" value="HATPase_dom"/>
</dbReference>
<gene>
    <name evidence="4" type="ORF">SAMN05216481_102153</name>
</gene>
<dbReference type="Gene3D" id="3.30.565.10">
    <property type="entry name" value="Histidine kinase-like ATPase, C-terminal domain"/>
    <property type="match status" value="1"/>
</dbReference>
<name>A0A1H9B369_9ACTN</name>
<dbReference type="STRING" id="403935.SAMN05216481_102153"/>
<evidence type="ECO:0000256" key="1">
    <source>
        <dbReference type="ARBA" id="ARBA00022527"/>
    </source>
</evidence>
<dbReference type="InterPro" id="IPR050267">
    <property type="entry name" value="Anti-sigma-factor_SerPK"/>
</dbReference>
<keyword evidence="1" id="KW-0723">Serine/threonine-protein kinase</keyword>
<dbReference type="InterPro" id="IPR036890">
    <property type="entry name" value="HATPase_C_sf"/>
</dbReference>
<feature type="region of interest" description="Disordered" evidence="2">
    <location>
        <begin position="201"/>
        <end position="221"/>
    </location>
</feature>
<reference evidence="4 5" key="1">
    <citation type="submission" date="2016-10" db="EMBL/GenBank/DDBJ databases">
        <authorList>
            <person name="de Groot N.N."/>
        </authorList>
    </citation>
    <scope>NUCLEOTIDE SEQUENCE [LARGE SCALE GENOMIC DNA]</scope>
    <source>
        <strain evidence="4 5">CGMCC 4.3519</strain>
    </source>
</reference>
<dbReference type="AlphaFoldDB" id="A0A1H9B369"/>
<dbReference type="PANTHER" id="PTHR35526">
    <property type="entry name" value="ANTI-SIGMA-F FACTOR RSBW-RELATED"/>
    <property type="match status" value="1"/>
</dbReference>
<feature type="compositionally biased region" description="Pro residues" evidence="2">
    <location>
        <begin position="202"/>
        <end position="221"/>
    </location>
</feature>
<dbReference type="Proteomes" id="UP000199055">
    <property type="component" value="Unassembled WGS sequence"/>
</dbReference>
<evidence type="ECO:0000259" key="3">
    <source>
        <dbReference type="Pfam" id="PF13581"/>
    </source>
</evidence>
<feature type="region of interest" description="Disordered" evidence="2">
    <location>
        <begin position="1"/>
        <end position="67"/>
    </location>
</feature>
<sequence>MDIRGDSLPDRDRRVPVAAPDRSAAPSRPQPRPRPREQPPEQPQEQTLRQTQPYARPQTQPRPRPYEGAWRFTVPVHESSVPRARHAVRDLLRRRGAPVTGELMDGLLLILSELVTNAVRHAALLSEEIGVEVSLDADRVRLGVEDGHPYRPAALAAAPGREYTGGRGLLMVKAVVAEAGGLCEADRTASGGKVVRVAMPLAPLPPSAPPPTPPSTPPPAR</sequence>
<keyword evidence="5" id="KW-1185">Reference proteome</keyword>
<evidence type="ECO:0000313" key="5">
    <source>
        <dbReference type="Proteomes" id="UP000199055"/>
    </source>
</evidence>
<organism evidence="4 5">
    <name type="scientific">Streptomyces radiopugnans</name>
    <dbReference type="NCBI Taxonomy" id="403935"/>
    <lineage>
        <taxon>Bacteria</taxon>
        <taxon>Bacillati</taxon>
        <taxon>Actinomycetota</taxon>
        <taxon>Actinomycetes</taxon>
        <taxon>Kitasatosporales</taxon>
        <taxon>Streptomycetaceae</taxon>
        <taxon>Streptomyces</taxon>
    </lineage>
</organism>
<protein>
    <submittedName>
        <fullName evidence="4">Histidine kinase-like ATPase domain-containing protein</fullName>
    </submittedName>
</protein>
<accession>A0A1H9B369</accession>
<feature type="domain" description="Histidine kinase/HSP90-like ATPase" evidence="3">
    <location>
        <begin position="78"/>
        <end position="197"/>
    </location>
</feature>